<evidence type="ECO:0000256" key="6">
    <source>
        <dbReference type="ARBA" id="ARBA00023012"/>
    </source>
</evidence>
<feature type="domain" description="Histidine kinase" evidence="8">
    <location>
        <begin position="273"/>
        <end position="491"/>
    </location>
</feature>
<dbReference type="GO" id="GO:0004721">
    <property type="term" value="F:phosphoprotein phosphatase activity"/>
    <property type="evidence" value="ECO:0007669"/>
    <property type="project" value="TreeGrafter"/>
</dbReference>
<evidence type="ECO:0000256" key="1">
    <source>
        <dbReference type="ARBA" id="ARBA00000085"/>
    </source>
</evidence>
<dbReference type="InterPro" id="IPR003594">
    <property type="entry name" value="HATPase_dom"/>
</dbReference>
<name>A0A857MJG1_9BACT</name>
<dbReference type="GO" id="GO:0016036">
    <property type="term" value="P:cellular response to phosphate starvation"/>
    <property type="evidence" value="ECO:0007669"/>
    <property type="project" value="TreeGrafter"/>
</dbReference>
<dbReference type="CDD" id="cd00075">
    <property type="entry name" value="HATPase"/>
    <property type="match status" value="1"/>
</dbReference>
<gene>
    <name evidence="9" type="ORF">GII36_02325</name>
</gene>
<keyword evidence="5" id="KW-0418">Kinase</keyword>
<proteinExistence type="predicted"/>
<evidence type="ECO:0000256" key="2">
    <source>
        <dbReference type="ARBA" id="ARBA00012438"/>
    </source>
</evidence>
<reference evidence="9" key="1">
    <citation type="journal article" date="2021" name="Nat. Microbiol.">
        <title>Cocultivation of an ultrasmall environmental parasitic bacterium with lytic ability against bacteria associated with wastewater foams.</title>
        <authorList>
            <person name="Batinovic S."/>
            <person name="Rose J.J.A."/>
            <person name="Ratcliffe J."/>
            <person name="Seviour R.J."/>
            <person name="Petrovski S."/>
        </authorList>
    </citation>
    <scope>NUCLEOTIDE SEQUENCE</scope>
    <source>
        <strain evidence="9">JR1</strain>
    </source>
</reference>
<evidence type="ECO:0000256" key="5">
    <source>
        <dbReference type="ARBA" id="ARBA00022777"/>
    </source>
</evidence>
<dbReference type="Pfam" id="PF00512">
    <property type="entry name" value="HisKA"/>
    <property type="match status" value="1"/>
</dbReference>
<keyword evidence="4" id="KW-0808">Transferase</keyword>
<dbReference type="RefSeq" id="WP_260764167.1">
    <property type="nucleotide sequence ID" value="NZ_CP045921.1"/>
</dbReference>
<dbReference type="FunFam" id="3.30.565.10:FF:000006">
    <property type="entry name" value="Sensor histidine kinase WalK"/>
    <property type="match status" value="1"/>
</dbReference>
<keyword evidence="6" id="KW-0902">Two-component regulatory system</keyword>
<keyword evidence="3" id="KW-0597">Phosphoprotein</keyword>
<keyword evidence="7" id="KW-1133">Transmembrane helix</keyword>
<accession>A0A857MJG1</accession>
<dbReference type="SMART" id="SM00388">
    <property type="entry name" value="HisKA"/>
    <property type="match status" value="1"/>
</dbReference>
<feature type="transmembrane region" description="Helical" evidence="7">
    <location>
        <begin position="57"/>
        <end position="81"/>
    </location>
</feature>
<dbReference type="SUPFAM" id="SSF55874">
    <property type="entry name" value="ATPase domain of HSP90 chaperone/DNA topoisomerase II/histidine kinase"/>
    <property type="match status" value="1"/>
</dbReference>
<dbReference type="EMBL" id="CP045921">
    <property type="protein sequence ID" value="QHN42683.1"/>
    <property type="molecule type" value="Genomic_DNA"/>
</dbReference>
<dbReference type="GO" id="GO:0000155">
    <property type="term" value="F:phosphorelay sensor kinase activity"/>
    <property type="evidence" value="ECO:0007669"/>
    <property type="project" value="InterPro"/>
</dbReference>
<keyword evidence="7" id="KW-0472">Membrane</keyword>
<dbReference type="InterPro" id="IPR036890">
    <property type="entry name" value="HATPase_C_sf"/>
</dbReference>
<dbReference type="CDD" id="cd00082">
    <property type="entry name" value="HisKA"/>
    <property type="match status" value="1"/>
</dbReference>
<evidence type="ECO:0000256" key="4">
    <source>
        <dbReference type="ARBA" id="ARBA00022679"/>
    </source>
</evidence>
<dbReference type="EC" id="2.7.13.3" evidence="2"/>
<dbReference type="Gene3D" id="3.30.565.10">
    <property type="entry name" value="Histidine kinase-like ATPase, C-terminal domain"/>
    <property type="match status" value="1"/>
</dbReference>
<keyword evidence="7" id="KW-0812">Transmembrane</keyword>
<dbReference type="AlphaFoldDB" id="A0A857MJG1"/>
<sequence>MAVDKHSSHKPKRQINDFYRHHHRTSLIIIVIFQFVSVGVLAGAMLVSGILTHEQPLFWALICLALAAGLAVNIIALGVIIEPVRAITSALSYVAGEESSVTPPNPNAKRYEQDGTKPMLDLIYGLTYARDTGDDTHAPSSSRNTNTAAPLLEDALASTSSSLVVFGPSGDIEYASTHAPVRTNPQGVRSLDLMFDSGDVTLEYWLKDCAKTKLGGEKLWTRVHTNPDSSSDPRIFDIVASYNRDSKAEVVLIIQDRTDQYEPDEKDLDFIAFAAHELRGPITVIRGYLDVFDDELDGKLTAEQKTLLGRLVVSANRLSTYINNILNVSRYDKKHYRVELTEQRLYEVYDSIAHDMEMRAATLGRILAVDIAHDLPTVAADANSITEVFSNLIDNAIKYSNEGGIIKVSAQTVGDTIEVSVSDNGIGMPDGVVHNLFHKFYRSHRSREQVAGSGIGLYISKAIVESHGGNISVNSSENKGSTFTFSLPIYSTVEQKLKESDNGNNEKVIKKKSNWITNHNMYRG</sequence>
<dbReference type="InterPro" id="IPR005467">
    <property type="entry name" value="His_kinase_dom"/>
</dbReference>
<dbReference type="InterPro" id="IPR003661">
    <property type="entry name" value="HisK_dim/P_dom"/>
</dbReference>
<evidence type="ECO:0000256" key="7">
    <source>
        <dbReference type="SAM" id="Phobius"/>
    </source>
</evidence>
<dbReference type="Gene3D" id="1.10.287.130">
    <property type="match status" value="1"/>
</dbReference>
<keyword evidence="10" id="KW-1185">Reference proteome</keyword>
<evidence type="ECO:0000313" key="9">
    <source>
        <dbReference type="EMBL" id="QHN42683.1"/>
    </source>
</evidence>
<comment type="catalytic activity">
    <reaction evidence="1">
        <text>ATP + protein L-histidine = ADP + protein N-phospho-L-histidine.</text>
        <dbReference type="EC" id="2.7.13.3"/>
    </reaction>
</comment>
<dbReference type="PANTHER" id="PTHR45453">
    <property type="entry name" value="PHOSPHATE REGULON SENSOR PROTEIN PHOR"/>
    <property type="match status" value="1"/>
</dbReference>
<dbReference type="InterPro" id="IPR036097">
    <property type="entry name" value="HisK_dim/P_sf"/>
</dbReference>
<dbReference type="PRINTS" id="PR00344">
    <property type="entry name" value="BCTRLSENSOR"/>
</dbReference>
<dbReference type="SMART" id="SM00387">
    <property type="entry name" value="HATPase_c"/>
    <property type="match status" value="1"/>
</dbReference>
<evidence type="ECO:0000313" key="10">
    <source>
        <dbReference type="Proteomes" id="UP001059824"/>
    </source>
</evidence>
<dbReference type="Pfam" id="PF02518">
    <property type="entry name" value="HATPase_c"/>
    <property type="match status" value="1"/>
</dbReference>
<evidence type="ECO:0000256" key="3">
    <source>
        <dbReference type="ARBA" id="ARBA00022553"/>
    </source>
</evidence>
<protein>
    <recommendedName>
        <fullName evidence="2">histidine kinase</fullName>
        <ecNumber evidence="2">2.7.13.3</ecNumber>
    </recommendedName>
</protein>
<dbReference type="InterPro" id="IPR050351">
    <property type="entry name" value="BphY/WalK/GraS-like"/>
</dbReference>
<dbReference type="PANTHER" id="PTHR45453:SF1">
    <property type="entry name" value="PHOSPHATE REGULON SENSOR PROTEIN PHOR"/>
    <property type="match status" value="1"/>
</dbReference>
<feature type="transmembrane region" description="Helical" evidence="7">
    <location>
        <begin position="27"/>
        <end position="51"/>
    </location>
</feature>
<dbReference type="InterPro" id="IPR004358">
    <property type="entry name" value="Sig_transdc_His_kin-like_C"/>
</dbReference>
<dbReference type="PROSITE" id="PS50109">
    <property type="entry name" value="HIS_KIN"/>
    <property type="match status" value="1"/>
</dbReference>
<dbReference type="SUPFAM" id="SSF47384">
    <property type="entry name" value="Homodimeric domain of signal transducing histidine kinase"/>
    <property type="match status" value="1"/>
</dbReference>
<organism evidence="9 10">
    <name type="scientific">Candidatus Mycosynbacter amalyticus</name>
    <dbReference type="NCBI Taxonomy" id="2665156"/>
    <lineage>
        <taxon>Bacteria</taxon>
        <taxon>Candidatus Saccharimonadota</taxon>
        <taxon>Candidatus Saccharimonadota incertae sedis</taxon>
        <taxon>Candidatus Mycosynbacter</taxon>
    </lineage>
</organism>
<dbReference type="Proteomes" id="UP001059824">
    <property type="component" value="Chromosome"/>
</dbReference>
<evidence type="ECO:0000259" key="8">
    <source>
        <dbReference type="PROSITE" id="PS50109"/>
    </source>
</evidence>
<dbReference type="KEGG" id="mama:GII36_02325"/>
<dbReference type="GO" id="GO:0005886">
    <property type="term" value="C:plasma membrane"/>
    <property type="evidence" value="ECO:0007669"/>
    <property type="project" value="TreeGrafter"/>
</dbReference>